<feature type="compositionally biased region" description="Low complexity" evidence="1">
    <location>
        <begin position="62"/>
        <end position="72"/>
    </location>
</feature>
<name>A0A6A6UDY4_9PEZI</name>
<dbReference type="Pfam" id="PF24864">
    <property type="entry name" value="DUF7730"/>
    <property type="match status" value="1"/>
</dbReference>
<dbReference type="Proteomes" id="UP000799302">
    <property type="component" value="Unassembled WGS sequence"/>
</dbReference>
<proteinExistence type="predicted"/>
<dbReference type="PANTHER" id="PTHR38790">
    <property type="entry name" value="2EXR DOMAIN-CONTAINING PROTEIN-RELATED"/>
    <property type="match status" value="1"/>
</dbReference>
<evidence type="ECO:0000313" key="4">
    <source>
        <dbReference type="Proteomes" id="UP000799302"/>
    </source>
</evidence>
<keyword evidence="4" id="KW-1185">Reference proteome</keyword>
<feature type="region of interest" description="Disordered" evidence="1">
    <location>
        <begin position="1"/>
        <end position="72"/>
    </location>
</feature>
<dbReference type="PANTHER" id="PTHR38790:SF9">
    <property type="entry name" value="F-BOX DOMAIN-CONTAINING PROTEIN"/>
    <property type="match status" value="1"/>
</dbReference>
<feature type="domain" description="DUF7730" evidence="2">
    <location>
        <begin position="76"/>
        <end position="301"/>
    </location>
</feature>
<gene>
    <name evidence="3" type="ORF">BT63DRAFT_423750</name>
</gene>
<feature type="compositionally biased region" description="Basic residues" evidence="1">
    <location>
        <begin position="1"/>
        <end position="16"/>
    </location>
</feature>
<evidence type="ECO:0000256" key="1">
    <source>
        <dbReference type="SAM" id="MobiDB-lite"/>
    </source>
</evidence>
<dbReference type="InterPro" id="IPR056632">
    <property type="entry name" value="DUF7730"/>
</dbReference>
<dbReference type="OrthoDB" id="4757095at2759"/>
<dbReference type="EMBL" id="MU004234">
    <property type="protein sequence ID" value="KAF2669761.1"/>
    <property type="molecule type" value="Genomic_DNA"/>
</dbReference>
<protein>
    <recommendedName>
        <fullName evidence="2">DUF7730 domain-containing protein</fullName>
    </recommendedName>
</protein>
<dbReference type="AlphaFoldDB" id="A0A6A6UDY4"/>
<evidence type="ECO:0000313" key="3">
    <source>
        <dbReference type="EMBL" id="KAF2669761.1"/>
    </source>
</evidence>
<reference evidence="3" key="1">
    <citation type="journal article" date="2020" name="Stud. Mycol.">
        <title>101 Dothideomycetes genomes: a test case for predicting lifestyles and emergence of pathogens.</title>
        <authorList>
            <person name="Haridas S."/>
            <person name="Albert R."/>
            <person name="Binder M."/>
            <person name="Bloem J."/>
            <person name="Labutti K."/>
            <person name="Salamov A."/>
            <person name="Andreopoulos B."/>
            <person name="Baker S."/>
            <person name="Barry K."/>
            <person name="Bills G."/>
            <person name="Bluhm B."/>
            <person name="Cannon C."/>
            <person name="Castanera R."/>
            <person name="Culley D."/>
            <person name="Daum C."/>
            <person name="Ezra D."/>
            <person name="Gonzalez J."/>
            <person name="Henrissat B."/>
            <person name="Kuo A."/>
            <person name="Liang C."/>
            <person name="Lipzen A."/>
            <person name="Lutzoni F."/>
            <person name="Magnuson J."/>
            <person name="Mondo S."/>
            <person name="Nolan M."/>
            <person name="Ohm R."/>
            <person name="Pangilinan J."/>
            <person name="Park H.-J."/>
            <person name="Ramirez L."/>
            <person name="Alfaro M."/>
            <person name="Sun H."/>
            <person name="Tritt A."/>
            <person name="Yoshinaga Y."/>
            <person name="Zwiers L.-H."/>
            <person name="Turgeon B."/>
            <person name="Goodwin S."/>
            <person name="Spatafora J."/>
            <person name="Crous P."/>
            <person name="Grigoriev I."/>
        </authorList>
    </citation>
    <scope>NUCLEOTIDE SEQUENCE</scope>
    <source>
        <strain evidence="3">CBS 115976</strain>
    </source>
</reference>
<evidence type="ECO:0000259" key="2">
    <source>
        <dbReference type="Pfam" id="PF24864"/>
    </source>
</evidence>
<sequence length="401" mass="46951">MSPRWLKKILPRSKSTHSKEHGASPAGSNYAEARRNYQTRRRKELRDRSRPPFMPLERPLRSQSADGSWMSSSMSEQTQSKFMQEPAEVRLAIYAELLAERTVHLWYGFWPGNWRGGRISMKSGKTLLKTRRRTDLPDQWNFYHSVCTGGGHYAPVAKHWHWVWSRHRAHSKCAYGPARHISEPYNTETLLVMPFLLTCKKMYSEIINMMYSKLTFSLRMSDWPRGIPTDISDALLTPPIFSQLLLSDNFQRITSLDLEWTLITSEQHRDGLFFDPAQYKEWWDIILSMRRLQKLCLLLSMEIPPSPITDYCCKVMNEPIEMMKNKNLSEFHIAAPEPFFRIFRKIENPPCTFSFLNYQTIWGQFRADGTGSIFQQGKPPYDDGAWKRSEHDGIYFPMCGE</sequence>
<accession>A0A6A6UDY4</accession>
<organism evidence="3 4">
    <name type="scientific">Microthyrium microscopicum</name>
    <dbReference type="NCBI Taxonomy" id="703497"/>
    <lineage>
        <taxon>Eukaryota</taxon>
        <taxon>Fungi</taxon>
        <taxon>Dikarya</taxon>
        <taxon>Ascomycota</taxon>
        <taxon>Pezizomycotina</taxon>
        <taxon>Dothideomycetes</taxon>
        <taxon>Dothideomycetes incertae sedis</taxon>
        <taxon>Microthyriales</taxon>
        <taxon>Microthyriaceae</taxon>
        <taxon>Microthyrium</taxon>
    </lineage>
</organism>